<evidence type="ECO:0000313" key="5">
    <source>
        <dbReference type="Proteomes" id="UP001209878"/>
    </source>
</evidence>
<dbReference type="SMART" id="SM00454">
    <property type="entry name" value="SAM"/>
    <property type="match status" value="1"/>
</dbReference>
<name>A0AAD9N425_RIDPI</name>
<feature type="compositionally biased region" description="Polar residues" evidence="1">
    <location>
        <begin position="274"/>
        <end position="293"/>
    </location>
</feature>
<dbReference type="InterPro" id="IPR011029">
    <property type="entry name" value="DEATH-like_dom_sf"/>
</dbReference>
<dbReference type="Gene3D" id="1.10.150.50">
    <property type="entry name" value="Transcription Factor, Ets-1"/>
    <property type="match status" value="1"/>
</dbReference>
<dbReference type="EMBL" id="JAODUO010002151">
    <property type="protein sequence ID" value="KAK2154673.1"/>
    <property type="molecule type" value="Genomic_DNA"/>
</dbReference>
<dbReference type="PANTHER" id="PTHR16155:SF19">
    <property type="entry name" value="DED DOMAIN-CONTAINING PROTEIN"/>
    <property type="match status" value="1"/>
</dbReference>
<dbReference type="SUPFAM" id="SSF47769">
    <property type="entry name" value="SAM/Pointed domain"/>
    <property type="match status" value="1"/>
</dbReference>
<feature type="domain" description="CARD" evidence="3">
    <location>
        <begin position="1"/>
        <end position="63"/>
    </location>
</feature>
<dbReference type="Pfam" id="PF00619">
    <property type="entry name" value="CARD"/>
    <property type="match status" value="1"/>
</dbReference>
<evidence type="ECO:0008006" key="6">
    <source>
        <dbReference type="Google" id="ProtNLM"/>
    </source>
</evidence>
<feature type="compositionally biased region" description="Polar residues" evidence="1">
    <location>
        <begin position="303"/>
        <end position="313"/>
    </location>
</feature>
<reference evidence="4" key="1">
    <citation type="journal article" date="2023" name="Mol. Biol. Evol.">
        <title>Third-Generation Sequencing Reveals the Adaptive Role of the Epigenome in Three Deep-Sea Polychaetes.</title>
        <authorList>
            <person name="Perez M."/>
            <person name="Aroh O."/>
            <person name="Sun Y."/>
            <person name="Lan Y."/>
            <person name="Juniper S.K."/>
            <person name="Young C.R."/>
            <person name="Angers B."/>
            <person name="Qian P.Y."/>
        </authorList>
    </citation>
    <scope>NUCLEOTIDE SEQUENCE</scope>
    <source>
        <strain evidence="4">R07B-5</strain>
    </source>
</reference>
<sequence length="1847" mass="213893">MNDLEKRVISQNRNFLENKLDVKDLLTLLIQESVITDDDEERIRKEATRTDQAKKLLSILPYKEDSFSCLVNCVEKTQRFIAKKLQTWKTELVEEWTVMVHGWLEEKFEEGNTEETVSIAEIEDYVKQKPEVKRVRVLLPQHHLITAVASCFPGAQCVGDGRTGVFLRKLRRKVPRQSYSVEQGATNVGGDNATGTYPTMCSWTIDHVCHWLDSIGVGQEAIGQFRSEKVDGRVLSDITRDELKNEFSTLRFGERKTIMMEIEKVKAKEAGTNYAGSRQGISDMPTTGTGRRQSTPHRDSVSEGDQSGNTSPKEMTEHTAKIRAVECSHVDLSGRELLKCSEICRTFDRIVKVTDKYTHHDVLSCSEGQQQDLLEPIHRFVLTDLSKDEGKFSLASETVRFACACLNDRTNGTLHFGVASRTSGSEKTGEILGTCLSGEQQVYERFVRKAISTCFVPEQRDIALACVRPLKFIEVIPTKATPTFVVEIDVVPMYSLCEEEAFFILVPRPKTGEGLQFEKQAVYSWRDNSPTEIHDDELIRFMKFKQKLAETRKEREQQNMRRFDSTDYSMLKDKLVNLLCLGEDGFIGDVYPILVISKPADYMDQSYMKENMNFLHTIEWKAVFDFDEKAAVCDFIINEDQLIKISTTADDFYSRSNKNIGDPDRLKSLEEDIRNSIPYQWIFVNGHSRTGVASLDPYEWKKQKREGFKKAVDFFASEIPAGRAIVVFVLLSKEWKVMLEAAEEFFSAFPDQWMCIAKEESVFQPWNEELLRRHCIDKESTDNHVIGGMPWEHVQEAVQQIRGPSRTGECMLHTSTGALVPLKKITLNELGGLDVLSAVQCENAKIQDSDKLDDYRKKMEETFYKGGEVDWWNFYFPENVLERTIGKKAKELAQKELQNDSNGHIGKVTVYHEPGAGGTTTCKHILWDLRKTRRCAIVRNISEQTHKQILKLWSFKDDHPKAIVVLLDNQDEEKSRVLQAMLEETAKQMTREEPSRQQIPVCVLLVCRRHSTLSGRKAPSGTMMVSLKHELDERELMWFKRKYKELEENYEENSGVDPKHLISFNILKENFDQGYIKRTVTTLLDDITCNKERLLLKYIALVNAFELGFHSLPTCAFDTLMVDLPYAPGPRRGPHAVSFRWETNLSKGIRILTNEVYSQGLGYIHSIRITSPLLSNVILTQLRKRPNEVEEPLSKVVADFFDNNDIFKQKCHARDKLLKSVKAMLVTRARLPSGLPEGMFSPLVQEVIDKETMEIAALMLQHGYRLTEDPFVSQQIARLYMHMKDWPNAETYAKYATDKMPSNSFVWDTYGRVFLNQVAEKYRQLSLTEQTKIQVDEVIPVIDTASRGIEVFRKAQQIADNERHMSSNNAGYIGEIEITVALLDCLNFVQVFSDIDVLHRFLVDEEYVPDGISCLFDFNGQDYVSRLKQLQWDVRKVLVRLDDESEQLHEEMNEHRRKIHEKVRLKKKTELHIYFGEASETVPDTLSNAEKCQYRRRLLFQRDTDTLGGIFSLLHQVDAERKLCEVSDLIAANIRLSATPDAYDLRAMICVNLALLHIHDKYLNMIKYEDMVAWSRRLYELRDTVPFIWLEPYLFFMMFNWPRKNTSVHLRPTELNAALRQWKETYYQKYPRQLEEGKPYRRTDNTKFFLANGSDMASITTFDQLDRRQIKGDAFWRYPHVLRKLQRFRGHLSHDGVEVMVNLQCASREDTVIQIPTSFPIGNRTMWNQTVFFVIGFSWFGPKAFDVSREDPTEDVTYMVADNQNQKPMSVYRQTARNRTDKGTHQWFMQQLNPIVDKLRRIKELQRLKRPLTRDEERLVQQEHRLGRERQRLVEERQRHLLACGDI</sequence>
<feature type="domain" description="SAM" evidence="2">
    <location>
        <begin position="203"/>
        <end position="268"/>
    </location>
</feature>
<dbReference type="PROSITE" id="PS50105">
    <property type="entry name" value="SAM_DOMAIN"/>
    <property type="match status" value="1"/>
</dbReference>
<evidence type="ECO:0000259" key="2">
    <source>
        <dbReference type="PROSITE" id="PS50105"/>
    </source>
</evidence>
<dbReference type="Pfam" id="PF07647">
    <property type="entry name" value="SAM_2"/>
    <property type="match status" value="1"/>
</dbReference>
<dbReference type="InterPro" id="IPR001315">
    <property type="entry name" value="CARD"/>
</dbReference>
<keyword evidence="5" id="KW-1185">Reference proteome</keyword>
<dbReference type="GO" id="GO:0042981">
    <property type="term" value="P:regulation of apoptotic process"/>
    <property type="evidence" value="ECO:0007669"/>
    <property type="project" value="InterPro"/>
</dbReference>
<gene>
    <name evidence="4" type="ORF">NP493_2153g00016</name>
</gene>
<comment type="caution">
    <text evidence="4">The sequence shown here is derived from an EMBL/GenBank/DDBJ whole genome shotgun (WGS) entry which is preliminary data.</text>
</comment>
<accession>A0AAD9N425</accession>
<dbReference type="PROSITE" id="PS50209">
    <property type="entry name" value="CARD"/>
    <property type="match status" value="1"/>
</dbReference>
<dbReference type="Proteomes" id="UP001209878">
    <property type="component" value="Unassembled WGS sequence"/>
</dbReference>
<evidence type="ECO:0000313" key="4">
    <source>
        <dbReference type="EMBL" id="KAK2154673.1"/>
    </source>
</evidence>
<evidence type="ECO:0000259" key="3">
    <source>
        <dbReference type="PROSITE" id="PS50209"/>
    </source>
</evidence>
<dbReference type="CDD" id="cd01671">
    <property type="entry name" value="CARD"/>
    <property type="match status" value="1"/>
</dbReference>
<proteinExistence type="predicted"/>
<dbReference type="InterPro" id="IPR001660">
    <property type="entry name" value="SAM"/>
</dbReference>
<dbReference type="SUPFAM" id="SSF47986">
    <property type="entry name" value="DEATH domain"/>
    <property type="match status" value="1"/>
</dbReference>
<dbReference type="GO" id="GO:0005737">
    <property type="term" value="C:cytoplasm"/>
    <property type="evidence" value="ECO:0007669"/>
    <property type="project" value="TreeGrafter"/>
</dbReference>
<protein>
    <recommendedName>
        <fullName evidence="6">Sterile alpha motif domain-containing protein 9-like</fullName>
    </recommendedName>
</protein>
<dbReference type="Gene3D" id="1.10.533.10">
    <property type="entry name" value="Death Domain, Fas"/>
    <property type="match status" value="1"/>
</dbReference>
<dbReference type="PANTHER" id="PTHR16155">
    <property type="entry name" value="DED DOMAIN-CONTAINING PROTEIN"/>
    <property type="match status" value="1"/>
</dbReference>
<feature type="region of interest" description="Disordered" evidence="1">
    <location>
        <begin position="271"/>
        <end position="318"/>
    </location>
</feature>
<evidence type="ECO:0000256" key="1">
    <source>
        <dbReference type="SAM" id="MobiDB-lite"/>
    </source>
</evidence>
<organism evidence="4 5">
    <name type="scientific">Ridgeia piscesae</name>
    <name type="common">Tubeworm</name>
    <dbReference type="NCBI Taxonomy" id="27915"/>
    <lineage>
        <taxon>Eukaryota</taxon>
        <taxon>Metazoa</taxon>
        <taxon>Spiralia</taxon>
        <taxon>Lophotrochozoa</taxon>
        <taxon>Annelida</taxon>
        <taxon>Polychaeta</taxon>
        <taxon>Sedentaria</taxon>
        <taxon>Canalipalpata</taxon>
        <taxon>Sabellida</taxon>
        <taxon>Siboglinidae</taxon>
        <taxon>Ridgeia</taxon>
    </lineage>
</organism>
<dbReference type="InterPro" id="IPR013761">
    <property type="entry name" value="SAM/pointed_sf"/>
</dbReference>